<keyword evidence="4" id="KW-1185">Reference proteome</keyword>
<evidence type="ECO:0000256" key="2">
    <source>
        <dbReference type="SAM" id="SignalP"/>
    </source>
</evidence>
<reference evidence="3 4" key="1">
    <citation type="submission" date="2017-08" db="EMBL/GenBank/DDBJ databases">
        <title>Acidophilic green algal genome provides insights into adaptation to an acidic environment.</title>
        <authorList>
            <person name="Hirooka S."/>
            <person name="Hirose Y."/>
            <person name="Kanesaki Y."/>
            <person name="Higuchi S."/>
            <person name="Fujiwara T."/>
            <person name="Onuma R."/>
            <person name="Era A."/>
            <person name="Ohbayashi R."/>
            <person name="Uzuka A."/>
            <person name="Nozaki H."/>
            <person name="Yoshikawa H."/>
            <person name="Miyagishima S.Y."/>
        </authorList>
    </citation>
    <scope>NUCLEOTIDE SEQUENCE [LARGE SCALE GENOMIC DNA]</scope>
    <source>
        <strain evidence="3 4">NIES-2499</strain>
    </source>
</reference>
<comment type="caution">
    <text evidence="3">The sequence shown here is derived from an EMBL/GenBank/DDBJ whole genome shotgun (WGS) entry which is preliminary data.</text>
</comment>
<keyword evidence="2" id="KW-0732">Signal</keyword>
<dbReference type="AlphaFoldDB" id="A0A250XQA1"/>
<proteinExistence type="predicted"/>
<gene>
    <name evidence="3" type="ORF">CEUSTIGMA_g12655.t1</name>
</gene>
<feature type="compositionally biased region" description="Gly residues" evidence="1">
    <location>
        <begin position="410"/>
        <end position="421"/>
    </location>
</feature>
<dbReference type="Proteomes" id="UP000232323">
    <property type="component" value="Unassembled WGS sequence"/>
</dbReference>
<accession>A0A250XQA1</accession>
<feature type="signal peptide" evidence="2">
    <location>
        <begin position="1"/>
        <end position="26"/>
    </location>
</feature>
<feature type="compositionally biased region" description="Acidic residues" evidence="1">
    <location>
        <begin position="542"/>
        <end position="559"/>
    </location>
</feature>
<feature type="region of interest" description="Disordered" evidence="1">
    <location>
        <begin position="524"/>
        <end position="565"/>
    </location>
</feature>
<evidence type="ECO:0008006" key="5">
    <source>
        <dbReference type="Google" id="ProtNLM"/>
    </source>
</evidence>
<protein>
    <recommendedName>
        <fullName evidence="5">Glycosyltransferase family 92 protein</fullName>
    </recommendedName>
</protein>
<evidence type="ECO:0000313" key="3">
    <source>
        <dbReference type="EMBL" id="GAX85235.1"/>
    </source>
</evidence>
<feature type="compositionally biased region" description="Basic and acidic residues" evidence="1">
    <location>
        <begin position="524"/>
        <end position="541"/>
    </location>
</feature>
<evidence type="ECO:0000313" key="4">
    <source>
        <dbReference type="Proteomes" id="UP000232323"/>
    </source>
</evidence>
<evidence type="ECO:0000256" key="1">
    <source>
        <dbReference type="SAM" id="MobiDB-lite"/>
    </source>
</evidence>
<feature type="chain" id="PRO_5013191047" description="Glycosyltransferase family 92 protein" evidence="2">
    <location>
        <begin position="27"/>
        <end position="651"/>
    </location>
</feature>
<name>A0A250XQA1_9CHLO</name>
<sequence>MLSLRCQACLCVVFLTAVILQEAVSATDEHTTLETLHYYIPEDFGLHYISLQGPVKDRNKSKVKKGASESASSQNVSILLHIFIRLGMKNEPTGLMPGASQIVRGFFFAEDLSHPNNRLSKWGVLQQPVDLIQSWRYPVTLKDPQYGVTAAIKMDTRPWKSRNSKAILPIPFKATFSSLSNPCLIITVHGWSSAASVCLRHPENHSVIDRVFLKEKFQQAVRSDDDSSTAQLQNYTAATTTASAWMGPAASLYSSDPSFWILVPPFRNIPLTQAYISTLVHSTIYHVHVGFSGIVVYAGMRLIKEMSKDRDASQLMRDHKLVLVLWENKLNDNLERGLAGGNQQSYSDTLDHRLVYNHAILAFQNYERVTILISDADEFFILKSPYKSIQQVLQQPRCMLMPFKPRKRSAGGGPRSAGGGPRSMRSSSYSWITMHMRRYDYQSSLPWRRRGHSSSSIGISGGAGAEAEDVWQSTNYSLECSPLQTYTTLWGARKSGKLLLSPEGTHRERISYFNIHNAVLADDVHDGGGGNHDRSDNKDSDNEVEESSDEVDANEEEENGPWLGRTEQYMKETCSFLLHVVNMWDRRTDLQSSQVLDAIIGHSEGEGGVMMMKGIYRPKVRKITWGHIFPRGHYTSNDQFLGSCVRNQTAE</sequence>
<feature type="region of interest" description="Disordered" evidence="1">
    <location>
        <begin position="403"/>
        <end position="424"/>
    </location>
</feature>
<dbReference type="EMBL" id="BEGY01000157">
    <property type="protein sequence ID" value="GAX85235.1"/>
    <property type="molecule type" value="Genomic_DNA"/>
</dbReference>
<organism evidence="3 4">
    <name type="scientific">Chlamydomonas eustigma</name>
    <dbReference type="NCBI Taxonomy" id="1157962"/>
    <lineage>
        <taxon>Eukaryota</taxon>
        <taxon>Viridiplantae</taxon>
        <taxon>Chlorophyta</taxon>
        <taxon>core chlorophytes</taxon>
        <taxon>Chlorophyceae</taxon>
        <taxon>CS clade</taxon>
        <taxon>Chlamydomonadales</taxon>
        <taxon>Chlamydomonadaceae</taxon>
        <taxon>Chlamydomonas</taxon>
    </lineage>
</organism>